<feature type="domain" description="LicD/FKTN/FKRP nucleotidyltransferase" evidence="1">
    <location>
        <begin position="29"/>
        <end position="245"/>
    </location>
</feature>
<sequence>MKSLYLNTEQLKKLQTEMLSLLVEFDRICIKYNIPYFLFAGTLLGATRHHGFIPWDDDIDVAMHRKDYNKFKEVVKKELDQNTYFFQSQETDQYYNWVFDRLRLNNTVYKRVGQEHLKYHSGIFLDIFPLDDLSENKLKQFITINMCKICKKALWAPVGVKHGKNMIHRLVFKLLNYIPRRLLIFIYEYFAITFNKKKTSLIASHNVSTIIFKKEWCQESIKLEFEDLKFYAPIKYHDFLEEHYGNYMKLPPEEERKGHHYVSYIKFSDGEEVK</sequence>
<dbReference type="GO" id="GO:0009100">
    <property type="term" value="P:glycoprotein metabolic process"/>
    <property type="evidence" value="ECO:0007669"/>
    <property type="project" value="UniProtKB-ARBA"/>
</dbReference>
<gene>
    <name evidence="2" type="ORF">AB4Y30_04945</name>
</gene>
<evidence type="ECO:0000313" key="2">
    <source>
        <dbReference type="EMBL" id="XDK33702.1"/>
    </source>
</evidence>
<reference evidence="2" key="1">
    <citation type="submission" date="2024-07" db="EMBL/GenBank/DDBJ databases">
        <title>Halotolerant mesophilic bacterium Ornithinibacillus sp. 4-3, sp. nov., isolated from soil.</title>
        <authorList>
            <person name="Sidarenka A.V."/>
            <person name="Guliayeva D.E."/>
            <person name="Leanovich S.I."/>
            <person name="Hileuskaya K.S."/>
            <person name="Akhremchuk A.E."/>
            <person name="Sikolenko M.A."/>
            <person name="Valentovich L.N."/>
        </authorList>
    </citation>
    <scope>NUCLEOTIDE SEQUENCE</scope>
    <source>
        <strain evidence="2">4-3</strain>
    </source>
</reference>
<proteinExistence type="predicted"/>
<dbReference type="GO" id="GO:0016740">
    <property type="term" value="F:transferase activity"/>
    <property type="evidence" value="ECO:0007669"/>
    <property type="project" value="UniProtKB-KW"/>
</dbReference>
<dbReference type="PANTHER" id="PTHR43404:SF2">
    <property type="entry name" value="LIPOPOLYSACCHARIDE CHOLINEPHOSPHOTRANSFERASE LICD"/>
    <property type="match status" value="1"/>
</dbReference>
<organism evidence="2">
    <name type="scientific">Ornithinibacillus sp. 4-3</name>
    <dbReference type="NCBI Taxonomy" id="3231488"/>
    <lineage>
        <taxon>Bacteria</taxon>
        <taxon>Bacillati</taxon>
        <taxon>Bacillota</taxon>
        <taxon>Bacilli</taxon>
        <taxon>Bacillales</taxon>
        <taxon>Bacillaceae</taxon>
        <taxon>Ornithinibacillus</taxon>
    </lineage>
</organism>
<keyword evidence="2" id="KW-0808">Transferase</keyword>
<dbReference type="RefSeq" id="WP_368654380.1">
    <property type="nucleotide sequence ID" value="NZ_CP162599.1"/>
</dbReference>
<name>A0AB39HQK5_9BACI</name>
<dbReference type="InterPro" id="IPR052942">
    <property type="entry name" value="LPS_cholinephosphotransferase"/>
</dbReference>
<dbReference type="AlphaFoldDB" id="A0AB39HQK5"/>
<protein>
    <submittedName>
        <fullName evidence="2">Phosphorylcholine transferase LicD</fullName>
    </submittedName>
</protein>
<accession>A0AB39HQK5</accession>
<evidence type="ECO:0000259" key="1">
    <source>
        <dbReference type="Pfam" id="PF04991"/>
    </source>
</evidence>
<dbReference type="PANTHER" id="PTHR43404">
    <property type="entry name" value="LIPOPOLYSACCHARIDE CHOLINEPHOSPHOTRANSFERASE LICD"/>
    <property type="match status" value="1"/>
</dbReference>
<dbReference type="EMBL" id="CP162599">
    <property type="protein sequence ID" value="XDK33702.1"/>
    <property type="molecule type" value="Genomic_DNA"/>
</dbReference>
<dbReference type="InterPro" id="IPR007074">
    <property type="entry name" value="LicD/FKTN/FKRP_NTP_transf"/>
</dbReference>
<dbReference type="Pfam" id="PF04991">
    <property type="entry name" value="LicD"/>
    <property type="match status" value="1"/>
</dbReference>